<dbReference type="AlphaFoldDB" id="A0AAD9N5T3"/>
<dbReference type="CDD" id="cd05327">
    <property type="entry name" value="retinol-DH_like_SDR_c_like"/>
    <property type="match status" value="1"/>
</dbReference>
<protein>
    <recommendedName>
        <fullName evidence="6">Protochlorophyllide reductase</fullName>
    </recommendedName>
</protein>
<accession>A0AAD9N5T3</accession>
<gene>
    <name evidence="4" type="ORF">LSH36_222g00011</name>
</gene>
<dbReference type="Pfam" id="PF00106">
    <property type="entry name" value="adh_short"/>
    <property type="match status" value="2"/>
</dbReference>
<dbReference type="InterPro" id="IPR002347">
    <property type="entry name" value="SDR_fam"/>
</dbReference>
<dbReference type="SUPFAM" id="SSF51735">
    <property type="entry name" value="NAD(P)-binding Rossmann-fold domains"/>
    <property type="match status" value="1"/>
</dbReference>
<comment type="similarity">
    <text evidence="1">Belongs to the short-chain dehydrogenases/reductases (SDR) family.</text>
</comment>
<organism evidence="4 5">
    <name type="scientific">Paralvinella palmiformis</name>
    <dbReference type="NCBI Taxonomy" id="53620"/>
    <lineage>
        <taxon>Eukaryota</taxon>
        <taxon>Metazoa</taxon>
        <taxon>Spiralia</taxon>
        <taxon>Lophotrochozoa</taxon>
        <taxon>Annelida</taxon>
        <taxon>Polychaeta</taxon>
        <taxon>Sedentaria</taxon>
        <taxon>Canalipalpata</taxon>
        <taxon>Terebellida</taxon>
        <taxon>Terebelliformia</taxon>
        <taxon>Alvinellidae</taxon>
        <taxon>Paralvinella</taxon>
    </lineage>
</organism>
<dbReference type="InterPro" id="IPR036291">
    <property type="entry name" value="NAD(P)-bd_dom_sf"/>
</dbReference>
<evidence type="ECO:0000256" key="3">
    <source>
        <dbReference type="SAM" id="MobiDB-lite"/>
    </source>
</evidence>
<reference evidence="4" key="1">
    <citation type="journal article" date="2023" name="Mol. Biol. Evol.">
        <title>Third-Generation Sequencing Reveals the Adaptive Role of the Epigenome in Three Deep-Sea Polychaetes.</title>
        <authorList>
            <person name="Perez M."/>
            <person name="Aroh O."/>
            <person name="Sun Y."/>
            <person name="Lan Y."/>
            <person name="Juniper S.K."/>
            <person name="Young C.R."/>
            <person name="Angers B."/>
            <person name="Qian P.Y."/>
        </authorList>
    </citation>
    <scope>NUCLEOTIDE SEQUENCE</scope>
    <source>
        <strain evidence="4">P08H-3</strain>
    </source>
</reference>
<evidence type="ECO:0000313" key="4">
    <source>
        <dbReference type="EMBL" id="KAK2156071.1"/>
    </source>
</evidence>
<evidence type="ECO:0000256" key="2">
    <source>
        <dbReference type="ARBA" id="ARBA00023002"/>
    </source>
</evidence>
<feature type="region of interest" description="Disordered" evidence="3">
    <location>
        <begin position="306"/>
        <end position="419"/>
    </location>
</feature>
<feature type="compositionally biased region" description="Basic and acidic residues" evidence="3">
    <location>
        <begin position="322"/>
        <end position="419"/>
    </location>
</feature>
<proteinExistence type="inferred from homology"/>
<evidence type="ECO:0000313" key="5">
    <source>
        <dbReference type="Proteomes" id="UP001208570"/>
    </source>
</evidence>
<keyword evidence="5" id="KW-1185">Reference proteome</keyword>
<dbReference type="EMBL" id="JAODUP010000222">
    <property type="protein sequence ID" value="KAK2156071.1"/>
    <property type="molecule type" value="Genomic_DNA"/>
</dbReference>
<dbReference type="PRINTS" id="PR00081">
    <property type="entry name" value="GDHRDH"/>
</dbReference>
<dbReference type="Proteomes" id="UP001208570">
    <property type="component" value="Unassembled WGS sequence"/>
</dbReference>
<dbReference type="Gene3D" id="3.40.50.720">
    <property type="entry name" value="NAD(P)-binding Rossmann-like Domain"/>
    <property type="match status" value="1"/>
</dbReference>
<dbReference type="PANTHER" id="PTHR24320">
    <property type="entry name" value="RETINOL DEHYDROGENASE"/>
    <property type="match status" value="1"/>
</dbReference>
<evidence type="ECO:0000256" key="1">
    <source>
        <dbReference type="ARBA" id="ARBA00006484"/>
    </source>
</evidence>
<name>A0AAD9N5T3_9ANNE</name>
<sequence>MTGRVIIVTGASSGLGYEVARYLCEGGNDVILACRSEEKANRAIEKIKRQNPNALATYMQLDLASIESIKKFVEDFNATGKSLHVLVNNGGVALSPKDTKRQFTKENFELTMGTNHLGHFLLTNLLLDSLKKIGGEENGDARVITVTSSIHDPEVNRRKNLQPLDLDNFFLFNKGTYNGLQAYKNSKAANIMFTYELARRLDGTGVTANAVCPGFIPGTDLMRNASGTQKFINRYILHGMLRFTKMTRSVAQGAQAICNLITEEKWKGVTGKYVKDGAEGKSSEETLDEEKQKKVWEMSGGYVHLEGYEQIEVTPPPPEEEEKPKKEKKEEKKEDGEAQKDGEAKPVEGEAGEGDNKTDETKTDEQKKDGEEDELKKESTDKEEIKKEDEAKEEKEEKTEEKEEKKEESTEKTEEEKKE</sequence>
<evidence type="ECO:0008006" key="6">
    <source>
        <dbReference type="Google" id="ProtNLM"/>
    </source>
</evidence>
<keyword evidence="2" id="KW-0560">Oxidoreductase</keyword>
<dbReference type="GO" id="GO:0016491">
    <property type="term" value="F:oxidoreductase activity"/>
    <property type="evidence" value="ECO:0007669"/>
    <property type="project" value="UniProtKB-KW"/>
</dbReference>
<dbReference type="PANTHER" id="PTHR24320:SF283">
    <property type="entry name" value="RETINOL DEHYDROGENASE 11"/>
    <property type="match status" value="1"/>
</dbReference>
<comment type="caution">
    <text evidence="4">The sequence shown here is derived from an EMBL/GenBank/DDBJ whole genome shotgun (WGS) entry which is preliminary data.</text>
</comment>